<dbReference type="GO" id="GO:0015628">
    <property type="term" value="P:protein secretion by the type II secretion system"/>
    <property type="evidence" value="ECO:0007669"/>
    <property type="project" value="InterPro"/>
</dbReference>
<name>A0A1F5N9W3_9BACT</name>
<dbReference type="AlphaFoldDB" id="A0A1F5N9W3"/>
<dbReference type="InterPro" id="IPR012902">
    <property type="entry name" value="N_methyl_site"/>
</dbReference>
<dbReference type="PRINTS" id="PR00813">
    <property type="entry name" value="BCTERIALGSPG"/>
</dbReference>
<dbReference type="PROSITE" id="PS00409">
    <property type="entry name" value="PROKAR_NTER_METHYL"/>
    <property type="match status" value="1"/>
</dbReference>
<evidence type="ECO:0008006" key="5">
    <source>
        <dbReference type="Google" id="ProtNLM"/>
    </source>
</evidence>
<protein>
    <recommendedName>
        <fullName evidence="5">Type II secretion system protein GspG C-terminal domain-containing protein</fullName>
    </recommendedName>
</protein>
<organism evidence="3 4">
    <name type="scientific">Candidatus Doudnabacteria bacterium RIFCSPHIGHO2_01_FULL_41_86</name>
    <dbReference type="NCBI Taxonomy" id="1817821"/>
    <lineage>
        <taxon>Bacteria</taxon>
        <taxon>Candidatus Doudnaibacteriota</taxon>
    </lineage>
</organism>
<accession>A0A1F5N9W3</accession>
<dbReference type="Gene3D" id="3.30.700.10">
    <property type="entry name" value="Glycoprotein, Type 4 Pilin"/>
    <property type="match status" value="1"/>
</dbReference>
<dbReference type="EMBL" id="MFEH01000001">
    <property type="protein sequence ID" value="OGE74425.1"/>
    <property type="molecule type" value="Genomic_DNA"/>
</dbReference>
<dbReference type="SUPFAM" id="SSF54523">
    <property type="entry name" value="Pili subunits"/>
    <property type="match status" value="1"/>
</dbReference>
<evidence type="ECO:0000256" key="2">
    <source>
        <dbReference type="SAM" id="Phobius"/>
    </source>
</evidence>
<feature type="transmembrane region" description="Helical" evidence="2">
    <location>
        <begin position="26"/>
        <end position="48"/>
    </location>
</feature>
<dbReference type="STRING" id="1817821.A2717_02730"/>
<keyword evidence="2" id="KW-1133">Transmembrane helix</keyword>
<dbReference type="InterPro" id="IPR000983">
    <property type="entry name" value="Bac_GSPG_pilin"/>
</dbReference>
<keyword evidence="1" id="KW-0488">Methylation</keyword>
<dbReference type="NCBIfam" id="TIGR02532">
    <property type="entry name" value="IV_pilin_GFxxxE"/>
    <property type="match status" value="1"/>
</dbReference>
<keyword evidence="2" id="KW-0812">Transmembrane</keyword>
<reference evidence="3 4" key="1">
    <citation type="journal article" date="2016" name="Nat. Commun.">
        <title>Thousands of microbial genomes shed light on interconnected biogeochemical processes in an aquifer system.</title>
        <authorList>
            <person name="Anantharaman K."/>
            <person name="Brown C.T."/>
            <person name="Hug L.A."/>
            <person name="Sharon I."/>
            <person name="Castelle C.J."/>
            <person name="Probst A.J."/>
            <person name="Thomas B.C."/>
            <person name="Singh A."/>
            <person name="Wilkins M.J."/>
            <person name="Karaoz U."/>
            <person name="Brodie E.L."/>
            <person name="Williams K.H."/>
            <person name="Hubbard S.S."/>
            <person name="Banfield J.F."/>
        </authorList>
    </citation>
    <scope>NUCLEOTIDE SEQUENCE [LARGE SCALE GENOMIC DNA]</scope>
</reference>
<dbReference type="Pfam" id="PF07963">
    <property type="entry name" value="N_methyl"/>
    <property type="match status" value="1"/>
</dbReference>
<comment type="caution">
    <text evidence="3">The sequence shown here is derived from an EMBL/GenBank/DDBJ whole genome shotgun (WGS) entry which is preliminary data.</text>
</comment>
<dbReference type="GO" id="GO:0015627">
    <property type="term" value="C:type II protein secretion system complex"/>
    <property type="evidence" value="ECO:0007669"/>
    <property type="project" value="InterPro"/>
</dbReference>
<evidence type="ECO:0000313" key="3">
    <source>
        <dbReference type="EMBL" id="OGE74425.1"/>
    </source>
</evidence>
<sequence length="169" mass="18476">MPSFLRNKNQGFIQHHFSFGKVVTGFTLIELLVVIAVIGILAAVVLVAMQQSRIKARDAVRKDQIQTIRRALEIHRFETGAYPNGGAVGGPNNETDIQNLAGFLVPNYLKSIPNDPKNSPQNYRYVWRQAGAAMGLFVPFSNDGGTSCKIVTPGAQANWFGNGTPICNF</sequence>
<evidence type="ECO:0000256" key="1">
    <source>
        <dbReference type="ARBA" id="ARBA00022481"/>
    </source>
</evidence>
<dbReference type="InterPro" id="IPR045584">
    <property type="entry name" value="Pilin-like"/>
</dbReference>
<keyword evidence="2" id="KW-0472">Membrane</keyword>
<dbReference type="Proteomes" id="UP000177610">
    <property type="component" value="Unassembled WGS sequence"/>
</dbReference>
<dbReference type="PANTHER" id="PTHR30093">
    <property type="entry name" value="GENERAL SECRETION PATHWAY PROTEIN G"/>
    <property type="match status" value="1"/>
</dbReference>
<evidence type="ECO:0000313" key="4">
    <source>
        <dbReference type="Proteomes" id="UP000177610"/>
    </source>
</evidence>
<proteinExistence type="predicted"/>
<gene>
    <name evidence="3" type="ORF">A2717_02730</name>
</gene>